<feature type="transmembrane region" description="Helical" evidence="1">
    <location>
        <begin position="12"/>
        <end position="34"/>
    </location>
</feature>
<keyword evidence="1" id="KW-0812">Transmembrane</keyword>
<evidence type="ECO:0000313" key="3">
    <source>
        <dbReference type="Proteomes" id="UP000530564"/>
    </source>
</evidence>
<organism evidence="2 3">
    <name type="scientific">Phenylobacterium haematophilum</name>
    <dbReference type="NCBI Taxonomy" id="98513"/>
    <lineage>
        <taxon>Bacteria</taxon>
        <taxon>Pseudomonadati</taxon>
        <taxon>Pseudomonadota</taxon>
        <taxon>Alphaproteobacteria</taxon>
        <taxon>Caulobacterales</taxon>
        <taxon>Caulobacteraceae</taxon>
        <taxon>Phenylobacterium</taxon>
    </lineage>
</organism>
<sequence length="138" mass="14427">MLRTILRTALGVVLGLIVGLLIILAVEGVGHTIFPPPPGVNLTDPAQLSTAMAEIPTPAKFAVLLAWFLGTLGGASAGNLVAGRRPWAGRVITLVVLALSIFNMTSIQHPLWMAVGALALILFGGFVADRAFGKPRPR</sequence>
<feature type="transmembrane region" description="Helical" evidence="1">
    <location>
        <begin position="61"/>
        <end position="80"/>
    </location>
</feature>
<keyword evidence="3" id="KW-1185">Reference proteome</keyword>
<reference evidence="2 3" key="1">
    <citation type="submission" date="2020-08" db="EMBL/GenBank/DDBJ databases">
        <title>Genomic Encyclopedia of Type Strains, Phase IV (KMG-IV): sequencing the most valuable type-strain genomes for metagenomic binning, comparative biology and taxonomic classification.</title>
        <authorList>
            <person name="Goeker M."/>
        </authorList>
    </citation>
    <scope>NUCLEOTIDE SEQUENCE [LARGE SCALE GENOMIC DNA]</scope>
    <source>
        <strain evidence="2 3">DSM 21793</strain>
    </source>
</reference>
<accession>A0A840A397</accession>
<name>A0A840A397_9CAUL</name>
<evidence type="ECO:0000256" key="1">
    <source>
        <dbReference type="SAM" id="Phobius"/>
    </source>
</evidence>
<feature type="transmembrane region" description="Helical" evidence="1">
    <location>
        <begin position="111"/>
        <end position="132"/>
    </location>
</feature>
<feature type="transmembrane region" description="Helical" evidence="1">
    <location>
        <begin position="87"/>
        <end position="105"/>
    </location>
</feature>
<evidence type="ECO:0000313" key="2">
    <source>
        <dbReference type="EMBL" id="MBB3893445.1"/>
    </source>
</evidence>
<dbReference type="RefSeq" id="WP_183776949.1">
    <property type="nucleotide sequence ID" value="NZ_JACIDK010000011.1"/>
</dbReference>
<keyword evidence="1" id="KW-1133">Transmembrane helix</keyword>
<comment type="caution">
    <text evidence="2">The sequence shown here is derived from an EMBL/GenBank/DDBJ whole genome shotgun (WGS) entry which is preliminary data.</text>
</comment>
<gene>
    <name evidence="2" type="ORF">GGQ61_004189</name>
</gene>
<dbReference type="EMBL" id="JACIDK010000011">
    <property type="protein sequence ID" value="MBB3893445.1"/>
    <property type="molecule type" value="Genomic_DNA"/>
</dbReference>
<protein>
    <submittedName>
        <fullName evidence="2">Uncharacterized protein</fullName>
    </submittedName>
</protein>
<dbReference type="Proteomes" id="UP000530564">
    <property type="component" value="Unassembled WGS sequence"/>
</dbReference>
<proteinExistence type="predicted"/>
<dbReference type="AlphaFoldDB" id="A0A840A397"/>
<keyword evidence="1" id="KW-0472">Membrane</keyword>